<dbReference type="AlphaFoldDB" id="A0A8R7Q7R8"/>
<sequence length="79" mass="9099">MVSNIMLHNFPFCIRHPCLALLFLSAYANFHVTCKLSWICTCVCKNLNAGLMIYFLRSWAYIHGCFLITLHVTGFLHCT</sequence>
<organism evidence="1 2">
    <name type="scientific">Triticum urartu</name>
    <name type="common">Red wild einkorn</name>
    <name type="synonym">Crithodium urartu</name>
    <dbReference type="NCBI Taxonomy" id="4572"/>
    <lineage>
        <taxon>Eukaryota</taxon>
        <taxon>Viridiplantae</taxon>
        <taxon>Streptophyta</taxon>
        <taxon>Embryophyta</taxon>
        <taxon>Tracheophyta</taxon>
        <taxon>Spermatophyta</taxon>
        <taxon>Magnoliopsida</taxon>
        <taxon>Liliopsida</taxon>
        <taxon>Poales</taxon>
        <taxon>Poaceae</taxon>
        <taxon>BOP clade</taxon>
        <taxon>Pooideae</taxon>
        <taxon>Triticodae</taxon>
        <taxon>Triticeae</taxon>
        <taxon>Triticinae</taxon>
        <taxon>Triticum</taxon>
    </lineage>
</organism>
<dbReference type="Gramene" id="TuG1812G0400002898.01.T02">
    <property type="protein sequence ID" value="TuG1812G0400002898.01.T02.cds448493"/>
    <property type="gene ID" value="TuG1812G0400002898.01"/>
</dbReference>
<reference evidence="1" key="3">
    <citation type="submission" date="2022-06" db="UniProtKB">
        <authorList>
            <consortium name="EnsemblPlants"/>
        </authorList>
    </citation>
    <scope>IDENTIFICATION</scope>
</reference>
<accession>A0A8R7Q7R8</accession>
<reference evidence="1" key="2">
    <citation type="submission" date="2018-03" db="EMBL/GenBank/DDBJ databases">
        <title>The Triticum urartu genome reveals the dynamic nature of wheat genome evolution.</title>
        <authorList>
            <person name="Ling H."/>
            <person name="Ma B."/>
            <person name="Shi X."/>
            <person name="Liu H."/>
            <person name="Dong L."/>
            <person name="Sun H."/>
            <person name="Cao Y."/>
            <person name="Gao Q."/>
            <person name="Zheng S."/>
            <person name="Li Y."/>
            <person name="Yu Y."/>
            <person name="Du H."/>
            <person name="Qi M."/>
            <person name="Li Y."/>
            <person name="Yu H."/>
            <person name="Cui Y."/>
            <person name="Wang N."/>
            <person name="Chen C."/>
            <person name="Wu H."/>
            <person name="Zhao Y."/>
            <person name="Zhang J."/>
            <person name="Li Y."/>
            <person name="Zhou W."/>
            <person name="Zhang B."/>
            <person name="Hu W."/>
            <person name="Eijk M."/>
            <person name="Tang J."/>
            <person name="Witsenboer H."/>
            <person name="Zhao S."/>
            <person name="Li Z."/>
            <person name="Zhang A."/>
            <person name="Wang D."/>
            <person name="Liang C."/>
        </authorList>
    </citation>
    <scope>NUCLEOTIDE SEQUENCE [LARGE SCALE GENOMIC DNA]</scope>
    <source>
        <strain evidence="1">cv. G1812</strain>
    </source>
</reference>
<evidence type="ECO:0000313" key="1">
    <source>
        <dbReference type="EnsemblPlants" id="TuG1812G0400002898.01.T02.cds448493"/>
    </source>
</evidence>
<evidence type="ECO:0000313" key="2">
    <source>
        <dbReference type="Proteomes" id="UP000015106"/>
    </source>
</evidence>
<name>A0A8R7Q7R8_TRIUA</name>
<proteinExistence type="predicted"/>
<reference evidence="2" key="1">
    <citation type="journal article" date="2013" name="Nature">
        <title>Draft genome of the wheat A-genome progenitor Triticum urartu.</title>
        <authorList>
            <person name="Ling H.Q."/>
            <person name="Zhao S."/>
            <person name="Liu D."/>
            <person name="Wang J."/>
            <person name="Sun H."/>
            <person name="Zhang C."/>
            <person name="Fan H."/>
            <person name="Li D."/>
            <person name="Dong L."/>
            <person name="Tao Y."/>
            <person name="Gao C."/>
            <person name="Wu H."/>
            <person name="Li Y."/>
            <person name="Cui Y."/>
            <person name="Guo X."/>
            <person name="Zheng S."/>
            <person name="Wang B."/>
            <person name="Yu K."/>
            <person name="Liang Q."/>
            <person name="Yang W."/>
            <person name="Lou X."/>
            <person name="Chen J."/>
            <person name="Feng M."/>
            <person name="Jian J."/>
            <person name="Zhang X."/>
            <person name="Luo G."/>
            <person name="Jiang Y."/>
            <person name="Liu J."/>
            <person name="Wang Z."/>
            <person name="Sha Y."/>
            <person name="Zhang B."/>
            <person name="Wu H."/>
            <person name="Tang D."/>
            <person name="Shen Q."/>
            <person name="Xue P."/>
            <person name="Zou S."/>
            <person name="Wang X."/>
            <person name="Liu X."/>
            <person name="Wang F."/>
            <person name="Yang Y."/>
            <person name="An X."/>
            <person name="Dong Z."/>
            <person name="Zhang K."/>
            <person name="Zhang X."/>
            <person name="Luo M.C."/>
            <person name="Dvorak J."/>
            <person name="Tong Y."/>
            <person name="Wang J."/>
            <person name="Yang H."/>
            <person name="Li Z."/>
            <person name="Wang D."/>
            <person name="Zhang A."/>
            <person name="Wang J."/>
        </authorList>
    </citation>
    <scope>NUCLEOTIDE SEQUENCE</scope>
    <source>
        <strain evidence="2">cv. G1812</strain>
    </source>
</reference>
<dbReference type="Proteomes" id="UP000015106">
    <property type="component" value="Chromosome 4"/>
</dbReference>
<keyword evidence="2" id="KW-1185">Reference proteome</keyword>
<dbReference type="EnsemblPlants" id="TuG1812G0400002898.01.T02">
    <property type="protein sequence ID" value="TuG1812G0400002898.01.T02.cds448493"/>
    <property type="gene ID" value="TuG1812G0400002898.01"/>
</dbReference>
<protein>
    <submittedName>
        <fullName evidence="1">Uncharacterized protein</fullName>
    </submittedName>
</protein>